<name>A0A7C9M1S5_9DEIO</name>
<sequence length="119" mass="12794">MLHECKNSAIKRIVNKVTLALAATAALALSACAPKYTAATAKPVSDLSCAEMKDEQVKLASIRSEAQSKKGISKENVFWAVFFWPGAVVNELDNREVIEKVDARSAELTKGQSAKNCAP</sequence>
<reference evidence="1 2" key="1">
    <citation type="submission" date="2019-12" db="EMBL/GenBank/DDBJ databases">
        <title>Deinococcus sp. HMF7620 Genome sequencing and assembly.</title>
        <authorList>
            <person name="Kang H."/>
            <person name="Kim H."/>
            <person name="Joh K."/>
        </authorList>
    </citation>
    <scope>NUCLEOTIDE SEQUENCE [LARGE SCALE GENOMIC DNA]</scope>
    <source>
        <strain evidence="1 2">HMF7620</strain>
    </source>
</reference>
<dbReference type="EMBL" id="WQLB01000009">
    <property type="protein sequence ID" value="MVN86942.1"/>
    <property type="molecule type" value="Genomic_DNA"/>
</dbReference>
<proteinExistence type="predicted"/>
<comment type="caution">
    <text evidence="1">The sequence shown here is derived from an EMBL/GenBank/DDBJ whole genome shotgun (WGS) entry which is preliminary data.</text>
</comment>
<accession>A0A7C9M1S5</accession>
<dbReference type="AlphaFoldDB" id="A0A7C9M1S5"/>
<evidence type="ECO:0008006" key="3">
    <source>
        <dbReference type="Google" id="ProtNLM"/>
    </source>
</evidence>
<dbReference type="RefSeq" id="WP_157458991.1">
    <property type="nucleotide sequence ID" value="NZ_WQLB01000009.1"/>
</dbReference>
<evidence type="ECO:0000313" key="1">
    <source>
        <dbReference type="EMBL" id="MVN86942.1"/>
    </source>
</evidence>
<protein>
    <recommendedName>
        <fullName evidence="3">Lipoprotein</fullName>
    </recommendedName>
</protein>
<keyword evidence="2" id="KW-1185">Reference proteome</keyword>
<dbReference type="Proteomes" id="UP000483286">
    <property type="component" value="Unassembled WGS sequence"/>
</dbReference>
<dbReference type="PROSITE" id="PS51257">
    <property type="entry name" value="PROKAR_LIPOPROTEIN"/>
    <property type="match status" value="1"/>
</dbReference>
<gene>
    <name evidence="1" type="ORF">GO986_09205</name>
</gene>
<evidence type="ECO:0000313" key="2">
    <source>
        <dbReference type="Proteomes" id="UP000483286"/>
    </source>
</evidence>
<organism evidence="1 2">
    <name type="scientific">Deinococcus arboris</name>
    <dbReference type="NCBI Taxonomy" id="2682977"/>
    <lineage>
        <taxon>Bacteria</taxon>
        <taxon>Thermotogati</taxon>
        <taxon>Deinococcota</taxon>
        <taxon>Deinococci</taxon>
        <taxon>Deinococcales</taxon>
        <taxon>Deinococcaceae</taxon>
        <taxon>Deinococcus</taxon>
    </lineage>
</organism>